<gene>
    <name evidence="1" type="ORF">PHYPA_030424</name>
</gene>
<evidence type="ECO:0000313" key="3">
    <source>
        <dbReference type="Proteomes" id="UP000006727"/>
    </source>
</evidence>
<dbReference type="InParanoid" id="A0A2K1ICE1"/>
<name>A0A2K1ICE1_PHYPA</name>
<dbReference type="AlphaFoldDB" id="A0A2K1ICE1"/>
<reference evidence="1 3" key="1">
    <citation type="journal article" date="2008" name="Science">
        <title>The Physcomitrella genome reveals evolutionary insights into the conquest of land by plants.</title>
        <authorList>
            <person name="Rensing S."/>
            <person name="Lang D."/>
            <person name="Zimmer A."/>
            <person name="Terry A."/>
            <person name="Salamov A."/>
            <person name="Shapiro H."/>
            <person name="Nishiyama T."/>
            <person name="Perroud P.-F."/>
            <person name="Lindquist E."/>
            <person name="Kamisugi Y."/>
            <person name="Tanahashi T."/>
            <person name="Sakakibara K."/>
            <person name="Fujita T."/>
            <person name="Oishi K."/>
            <person name="Shin-I T."/>
            <person name="Kuroki Y."/>
            <person name="Toyoda A."/>
            <person name="Suzuki Y."/>
            <person name="Hashimoto A."/>
            <person name="Yamaguchi K."/>
            <person name="Sugano A."/>
            <person name="Kohara Y."/>
            <person name="Fujiyama A."/>
            <person name="Anterola A."/>
            <person name="Aoki S."/>
            <person name="Ashton N."/>
            <person name="Barbazuk W.B."/>
            <person name="Barker E."/>
            <person name="Bennetzen J."/>
            <person name="Bezanilla M."/>
            <person name="Blankenship R."/>
            <person name="Cho S.H."/>
            <person name="Dutcher S."/>
            <person name="Estelle M."/>
            <person name="Fawcett J.A."/>
            <person name="Gundlach H."/>
            <person name="Hanada K."/>
            <person name="Heyl A."/>
            <person name="Hicks K.A."/>
            <person name="Hugh J."/>
            <person name="Lohr M."/>
            <person name="Mayer K."/>
            <person name="Melkozernov A."/>
            <person name="Murata T."/>
            <person name="Nelson D."/>
            <person name="Pils B."/>
            <person name="Prigge M."/>
            <person name="Reiss B."/>
            <person name="Renner T."/>
            <person name="Rombauts S."/>
            <person name="Rushton P."/>
            <person name="Sanderfoot A."/>
            <person name="Schween G."/>
            <person name="Shiu S.-H."/>
            <person name="Stueber K."/>
            <person name="Theodoulou F.L."/>
            <person name="Tu H."/>
            <person name="Van de Peer Y."/>
            <person name="Verrier P.J."/>
            <person name="Waters E."/>
            <person name="Wood A."/>
            <person name="Yang L."/>
            <person name="Cove D."/>
            <person name="Cuming A."/>
            <person name="Hasebe M."/>
            <person name="Lucas S."/>
            <person name="Mishler D.B."/>
            <person name="Reski R."/>
            <person name="Grigoriev I."/>
            <person name="Quatrano R.S."/>
            <person name="Boore J.L."/>
        </authorList>
    </citation>
    <scope>NUCLEOTIDE SEQUENCE [LARGE SCALE GENOMIC DNA]</scope>
    <source>
        <strain evidence="2 3">cv. Gransden 2004</strain>
    </source>
</reference>
<dbReference type="Proteomes" id="UP000006727">
    <property type="component" value="Chromosome 26"/>
</dbReference>
<reference evidence="1 3" key="2">
    <citation type="journal article" date="2018" name="Plant J.">
        <title>The Physcomitrella patens chromosome-scale assembly reveals moss genome structure and evolution.</title>
        <authorList>
            <person name="Lang D."/>
            <person name="Ullrich K.K."/>
            <person name="Murat F."/>
            <person name="Fuchs J."/>
            <person name="Jenkins J."/>
            <person name="Haas F.B."/>
            <person name="Piednoel M."/>
            <person name="Gundlach H."/>
            <person name="Van Bel M."/>
            <person name="Meyberg R."/>
            <person name="Vives C."/>
            <person name="Morata J."/>
            <person name="Symeonidi A."/>
            <person name="Hiss M."/>
            <person name="Muchero W."/>
            <person name="Kamisugi Y."/>
            <person name="Saleh O."/>
            <person name="Blanc G."/>
            <person name="Decker E.L."/>
            <person name="van Gessel N."/>
            <person name="Grimwood J."/>
            <person name="Hayes R.D."/>
            <person name="Graham S.W."/>
            <person name="Gunter L.E."/>
            <person name="McDaniel S.F."/>
            <person name="Hoernstein S.N.W."/>
            <person name="Larsson A."/>
            <person name="Li F.W."/>
            <person name="Perroud P.F."/>
            <person name="Phillips J."/>
            <person name="Ranjan P."/>
            <person name="Rokshar D.S."/>
            <person name="Rothfels C.J."/>
            <person name="Schneider L."/>
            <person name="Shu S."/>
            <person name="Stevenson D.W."/>
            <person name="Thummler F."/>
            <person name="Tillich M."/>
            <person name="Villarreal Aguilar J.C."/>
            <person name="Widiez T."/>
            <person name="Wong G.K."/>
            <person name="Wymore A."/>
            <person name="Zhang Y."/>
            <person name="Zimmer A.D."/>
            <person name="Quatrano R.S."/>
            <person name="Mayer K.F.X."/>
            <person name="Goodstein D."/>
            <person name="Casacuberta J.M."/>
            <person name="Vandepoele K."/>
            <person name="Reski R."/>
            <person name="Cuming A.C."/>
            <person name="Tuskan G.A."/>
            <person name="Maumus F."/>
            <person name="Salse J."/>
            <person name="Schmutz J."/>
            <person name="Rensing S.A."/>
        </authorList>
    </citation>
    <scope>NUCLEOTIDE SEQUENCE [LARGE SCALE GENOMIC DNA]</scope>
    <source>
        <strain evidence="2 3">cv. Gransden 2004</strain>
    </source>
</reference>
<proteinExistence type="predicted"/>
<keyword evidence="3" id="KW-1185">Reference proteome</keyword>
<accession>A0A2K1ICE1</accession>
<organism evidence="1">
    <name type="scientific">Physcomitrium patens</name>
    <name type="common">Spreading-leaved earth moss</name>
    <name type="synonym">Physcomitrella patens</name>
    <dbReference type="NCBI Taxonomy" id="3218"/>
    <lineage>
        <taxon>Eukaryota</taxon>
        <taxon>Viridiplantae</taxon>
        <taxon>Streptophyta</taxon>
        <taxon>Embryophyta</taxon>
        <taxon>Bryophyta</taxon>
        <taxon>Bryophytina</taxon>
        <taxon>Bryopsida</taxon>
        <taxon>Funariidae</taxon>
        <taxon>Funariales</taxon>
        <taxon>Funariaceae</taxon>
        <taxon>Physcomitrium</taxon>
    </lineage>
</organism>
<dbReference type="EMBL" id="ABEU02000026">
    <property type="protein sequence ID" value="PNR26943.1"/>
    <property type="molecule type" value="Genomic_DNA"/>
</dbReference>
<reference evidence="2" key="3">
    <citation type="submission" date="2020-12" db="UniProtKB">
        <authorList>
            <consortium name="EnsemblPlants"/>
        </authorList>
    </citation>
    <scope>IDENTIFICATION</scope>
</reference>
<protein>
    <submittedName>
        <fullName evidence="1 2">Uncharacterized protein</fullName>
    </submittedName>
</protein>
<dbReference type="EnsemblPlants" id="Pp3c26_9180V3.1">
    <property type="protein sequence ID" value="PAC:32918421.CDS.1"/>
    <property type="gene ID" value="Pp3c26_9180"/>
</dbReference>
<sequence length="127" mass="14019">MEEEAEVEEAAAPIVEEVKEAEVVLEVAELEAPVAEVVALGTIVAKEMKEAKVAPEVALEVESCKIELSMASEEVVPEAVQETVSEAVAEMEVVAASIEVEEEAAPHLWWRSRPPRPRRLWSKRMDE</sequence>
<dbReference type="Gramene" id="Pp3c26_9180V3.1">
    <property type="protein sequence ID" value="PAC:32918421.CDS.1"/>
    <property type="gene ID" value="Pp3c26_9180"/>
</dbReference>
<evidence type="ECO:0000313" key="2">
    <source>
        <dbReference type="EnsemblPlants" id="PAC:32918421.CDS.1"/>
    </source>
</evidence>
<evidence type="ECO:0000313" key="1">
    <source>
        <dbReference type="EMBL" id="PNR26943.1"/>
    </source>
</evidence>